<keyword evidence="3" id="KW-1185">Reference proteome</keyword>
<dbReference type="EMBL" id="JAOQAZ010000019">
    <property type="protein sequence ID" value="KAJ4256163.1"/>
    <property type="molecule type" value="Genomic_DNA"/>
</dbReference>
<organism evidence="2 3">
    <name type="scientific">Fusarium torreyae</name>
    <dbReference type="NCBI Taxonomy" id="1237075"/>
    <lineage>
        <taxon>Eukaryota</taxon>
        <taxon>Fungi</taxon>
        <taxon>Dikarya</taxon>
        <taxon>Ascomycota</taxon>
        <taxon>Pezizomycotina</taxon>
        <taxon>Sordariomycetes</taxon>
        <taxon>Hypocreomycetidae</taxon>
        <taxon>Hypocreales</taxon>
        <taxon>Nectriaceae</taxon>
        <taxon>Fusarium</taxon>
    </lineage>
</organism>
<name>A0A9W8RY40_9HYPO</name>
<accession>A0A9W8RY40</accession>
<protein>
    <submittedName>
        <fullName evidence="2">Uncharacterized protein</fullName>
    </submittedName>
</protein>
<gene>
    <name evidence="2" type="ORF">NW762_009240</name>
</gene>
<feature type="region of interest" description="Disordered" evidence="1">
    <location>
        <begin position="150"/>
        <end position="194"/>
    </location>
</feature>
<sequence>MPLPPTLTGLPCEIRTAIFGYYFQLDGGYIFNAESERLVDANGQPIDLSLMYACRSIANDTKDLPFSVNAVSFSTFYSPCWRAWAGRFEYLSTLHYFLQLDFLTYLGQFITVEIYSVIENKFPGFGTLLKMRIDHCQEYRSRLAEIEAGNGVGGYPENQDSEGLECDQHGPGNRTEEGSENNTNNQRPPRPPQDLEFVKIRGHADSYRDSTVYHSRYHGIYNAHKSVDMCTWCRVTQLPIMREAVAYSLRLVAKQQESKFTMLIRAALPRWSASHSPQEIHDLHLDQWTIPSQSSLAKMGGIYGDDPLWQRVQGWHNIYHEYPLPVVNYREKFRFSAAAAAIRCLSHLQDKVRMRLRKVVLVEDQLAVADPSSHAVGLIHFCQENTRLKVERRLK</sequence>
<proteinExistence type="predicted"/>
<comment type="caution">
    <text evidence="2">The sequence shown here is derived from an EMBL/GenBank/DDBJ whole genome shotgun (WGS) entry which is preliminary data.</text>
</comment>
<dbReference type="OrthoDB" id="5062850at2759"/>
<dbReference type="Proteomes" id="UP001152049">
    <property type="component" value="Unassembled WGS sequence"/>
</dbReference>
<evidence type="ECO:0000313" key="3">
    <source>
        <dbReference type="Proteomes" id="UP001152049"/>
    </source>
</evidence>
<reference evidence="2" key="1">
    <citation type="submission" date="2022-09" db="EMBL/GenBank/DDBJ databases">
        <title>Fusarium specimens isolated from Avocado Roots.</title>
        <authorList>
            <person name="Stajich J."/>
            <person name="Roper C."/>
            <person name="Heimlech-Rivalta G."/>
        </authorList>
    </citation>
    <scope>NUCLEOTIDE SEQUENCE</scope>
    <source>
        <strain evidence="2">CF00136</strain>
    </source>
</reference>
<dbReference type="AlphaFoldDB" id="A0A9W8RY40"/>
<evidence type="ECO:0000256" key="1">
    <source>
        <dbReference type="SAM" id="MobiDB-lite"/>
    </source>
</evidence>
<evidence type="ECO:0000313" key="2">
    <source>
        <dbReference type="EMBL" id="KAJ4256163.1"/>
    </source>
</evidence>